<sequence length="500" mass="54497">MGKNLNDHKMKKPLFLVCSISVIYSATPLAASQASIDGGDFQAMQPPITIIQQGSTNSVAIVDQGVVSDSAVMQTGFYNRTAMIQFGNDKNAFNDKYAYLEQPGLFNRAMIVQVGTTAQDIQFIDTRQGTGLGSINYKFALQSSVNDPDPIAQQFARLTFDEAKTVANNFIFAPEVSRVNVSLLEDITLHFASLLENRLDQTRFGSCPKSSVETKHAKSPDPNCSTAPFFAALSYGHTERDSTLGMLGYEQDIVSATVGADFQLNPLARLGVAFNFADSDSDIQRNFGSVSATAYQLGGFGSIAQDRYYVDLIATLGKVDFSSDRFGGATRVSADTDGWSYSGRLQGGYFFGDDSFRFGPLLSTGYSKGTVDAYWEKGSPILTQYIEQQDRERFVASLGAALDHRDVMGGYPIHAYLKCELERDFGIGRQDLLESRFAFLPNAAVMTPLDDVTEDTYGRISGGFSLAVNRQVQLSLAGTTLIGADRQDRYDLYGGVSVAF</sequence>
<gene>
    <name evidence="3" type="ORF">EDC35_106132</name>
</gene>
<dbReference type="SUPFAM" id="SSF103515">
    <property type="entry name" value="Autotransporter"/>
    <property type="match status" value="1"/>
</dbReference>
<dbReference type="SMART" id="SM00869">
    <property type="entry name" value="Autotransporter"/>
    <property type="match status" value="1"/>
</dbReference>
<comment type="caution">
    <text evidence="3">The sequence shown here is derived from an EMBL/GenBank/DDBJ whole genome shotgun (WGS) entry which is preliminary data.</text>
</comment>
<accession>A0A4R3MVK3</accession>
<dbReference type="InterPro" id="IPR005546">
    <property type="entry name" value="Autotransporte_beta"/>
</dbReference>
<dbReference type="EMBL" id="SMAO01000006">
    <property type="protein sequence ID" value="TCT20205.1"/>
    <property type="molecule type" value="Genomic_DNA"/>
</dbReference>
<keyword evidence="1" id="KW-0732">Signal</keyword>
<evidence type="ECO:0000313" key="4">
    <source>
        <dbReference type="Proteomes" id="UP000295717"/>
    </source>
</evidence>
<dbReference type="Proteomes" id="UP000295717">
    <property type="component" value="Unassembled WGS sequence"/>
</dbReference>
<feature type="domain" description="Autotransporter" evidence="2">
    <location>
        <begin position="222"/>
        <end position="500"/>
    </location>
</feature>
<dbReference type="OrthoDB" id="5292073at2"/>
<evidence type="ECO:0000256" key="1">
    <source>
        <dbReference type="SAM" id="SignalP"/>
    </source>
</evidence>
<evidence type="ECO:0000313" key="3">
    <source>
        <dbReference type="EMBL" id="TCT20205.1"/>
    </source>
</evidence>
<name>A0A4R3MVK3_9GAMM</name>
<evidence type="ECO:0000259" key="2">
    <source>
        <dbReference type="PROSITE" id="PS51208"/>
    </source>
</evidence>
<dbReference type="InterPro" id="IPR036709">
    <property type="entry name" value="Autotransporte_beta_dom_sf"/>
</dbReference>
<dbReference type="AlphaFoldDB" id="A0A4R3MVK3"/>
<dbReference type="PROSITE" id="PS51208">
    <property type="entry name" value="AUTOTRANSPORTER"/>
    <property type="match status" value="1"/>
</dbReference>
<protein>
    <submittedName>
        <fullName evidence="3">Uncharacterized protein YhjY with autotransporter beta-barrel domain</fullName>
    </submittedName>
</protein>
<dbReference type="Pfam" id="PF03797">
    <property type="entry name" value="Autotransporter"/>
    <property type="match status" value="1"/>
</dbReference>
<proteinExistence type="predicted"/>
<keyword evidence="4" id="KW-1185">Reference proteome</keyword>
<dbReference type="Gene3D" id="2.40.128.130">
    <property type="entry name" value="Autotransporter beta-domain"/>
    <property type="match status" value="1"/>
</dbReference>
<organism evidence="3 4">
    <name type="scientific">Thiobaca trueperi</name>
    <dbReference type="NCBI Taxonomy" id="127458"/>
    <lineage>
        <taxon>Bacteria</taxon>
        <taxon>Pseudomonadati</taxon>
        <taxon>Pseudomonadota</taxon>
        <taxon>Gammaproteobacteria</taxon>
        <taxon>Chromatiales</taxon>
        <taxon>Chromatiaceae</taxon>
        <taxon>Thiobaca</taxon>
    </lineage>
</organism>
<feature type="chain" id="PRO_5020786919" evidence="1">
    <location>
        <begin position="31"/>
        <end position="500"/>
    </location>
</feature>
<feature type="signal peptide" evidence="1">
    <location>
        <begin position="1"/>
        <end position="30"/>
    </location>
</feature>
<reference evidence="3 4" key="1">
    <citation type="submission" date="2019-03" db="EMBL/GenBank/DDBJ databases">
        <title>Genomic Encyclopedia of Type Strains, Phase IV (KMG-IV): sequencing the most valuable type-strain genomes for metagenomic binning, comparative biology and taxonomic classification.</title>
        <authorList>
            <person name="Goeker M."/>
        </authorList>
    </citation>
    <scope>NUCLEOTIDE SEQUENCE [LARGE SCALE GENOMIC DNA]</scope>
    <source>
        <strain evidence="3 4">DSM 13587</strain>
    </source>
</reference>